<evidence type="ECO:0000256" key="1">
    <source>
        <dbReference type="SAM" id="MobiDB-lite"/>
    </source>
</evidence>
<evidence type="ECO:0000313" key="3">
    <source>
        <dbReference type="EMBL" id="WVZ64441.1"/>
    </source>
</evidence>
<evidence type="ECO:0000313" key="4">
    <source>
        <dbReference type="Proteomes" id="UP001341281"/>
    </source>
</evidence>
<feature type="region of interest" description="Disordered" evidence="1">
    <location>
        <begin position="82"/>
        <end position="114"/>
    </location>
</feature>
<dbReference type="InterPro" id="IPR057670">
    <property type="entry name" value="SH3_retrovirus"/>
</dbReference>
<organism evidence="3 4">
    <name type="scientific">Paspalum notatum var. saurae</name>
    <dbReference type="NCBI Taxonomy" id="547442"/>
    <lineage>
        <taxon>Eukaryota</taxon>
        <taxon>Viridiplantae</taxon>
        <taxon>Streptophyta</taxon>
        <taxon>Embryophyta</taxon>
        <taxon>Tracheophyta</taxon>
        <taxon>Spermatophyta</taxon>
        <taxon>Magnoliopsida</taxon>
        <taxon>Liliopsida</taxon>
        <taxon>Poales</taxon>
        <taxon>Poaceae</taxon>
        <taxon>PACMAD clade</taxon>
        <taxon>Panicoideae</taxon>
        <taxon>Andropogonodae</taxon>
        <taxon>Paspaleae</taxon>
        <taxon>Paspalinae</taxon>
        <taxon>Paspalum</taxon>
    </lineage>
</organism>
<accession>A0AAQ3T0Z8</accession>
<evidence type="ECO:0000259" key="2">
    <source>
        <dbReference type="Pfam" id="PF25597"/>
    </source>
</evidence>
<reference evidence="3 4" key="1">
    <citation type="submission" date="2024-02" db="EMBL/GenBank/DDBJ databases">
        <title>High-quality chromosome-scale genome assembly of Pensacola bahiagrass (Paspalum notatum Flugge var. saurae).</title>
        <authorList>
            <person name="Vega J.M."/>
            <person name="Podio M."/>
            <person name="Orjuela J."/>
            <person name="Siena L.A."/>
            <person name="Pessino S.C."/>
            <person name="Combes M.C."/>
            <person name="Mariac C."/>
            <person name="Albertini E."/>
            <person name="Pupilli F."/>
            <person name="Ortiz J.P.A."/>
            <person name="Leblanc O."/>
        </authorList>
    </citation>
    <scope>NUCLEOTIDE SEQUENCE [LARGE SCALE GENOMIC DNA]</scope>
    <source>
        <strain evidence="3">R1</strain>
        <tissue evidence="3">Leaf</tissue>
    </source>
</reference>
<protein>
    <recommendedName>
        <fullName evidence="2">Retroviral polymerase SH3-like domain-containing protein</fullName>
    </recommendedName>
</protein>
<name>A0AAQ3T0Z8_PASNO</name>
<dbReference type="Pfam" id="PF25597">
    <property type="entry name" value="SH3_retrovirus"/>
    <property type="match status" value="1"/>
</dbReference>
<dbReference type="Proteomes" id="UP001341281">
    <property type="component" value="Chromosome 03"/>
</dbReference>
<feature type="domain" description="Retroviral polymerase SH3-like" evidence="2">
    <location>
        <begin position="23"/>
        <end position="83"/>
    </location>
</feature>
<dbReference type="AlphaFoldDB" id="A0AAQ3T0Z8"/>
<dbReference type="EMBL" id="CP144747">
    <property type="protein sequence ID" value="WVZ64441.1"/>
    <property type="molecule type" value="Genomic_DNA"/>
</dbReference>
<proteinExistence type="predicted"/>
<keyword evidence="4" id="KW-1185">Reference proteome</keyword>
<gene>
    <name evidence="3" type="ORF">U9M48_013951</name>
</gene>
<sequence>MTPLQLLLGIPPAYDELRVFGALCYPNLTATAPNKLSPRSTACIFLGYPADHRGYHCYDPAARCVYTSRHIVFDETTFPWRDNITPASPPRPLPDDDTPPVARARLASHRPRRL</sequence>